<name>A0A081TS43_BACFG</name>
<proteinExistence type="predicted"/>
<reference evidence="1" key="1">
    <citation type="submission" date="2022-12" db="EMBL/GenBank/DDBJ databases">
        <title>Development of a Multilocus Sequence Typing Scheme for Bacteroides fragilis Based on Whole Genome Sequencing Data and Clinical Application.</title>
        <authorList>
            <person name="Nielsen F.D."/>
            <person name="Justesen U.S."/>
        </authorList>
    </citation>
    <scope>NUCLEOTIDE SEQUENCE</scope>
    <source>
        <strain evidence="1">BF_AM_ODE_DK_2015_4</strain>
    </source>
</reference>
<accession>A0A081TS43</accession>
<dbReference type="Proteomes" id="UP001079672">
    <property type="component" value="Unassembled WGS sequence"/>
</dbReference>
<comment type="caution">
    <text evidence="1">The sequence shown here is derived from an EMBL/GenBank/DDBJ whole genome shotgun (WGS) entry which is preliminary data.</text>
</comment>
<dbReference type="RefSeq" id="WP_005807254.1">
    <property type="nucleotide sequence ID" value="NZ_CP037440.1"/>
</dbReference>
<gene>
    <name evidence="1" type="ORF">O1433_08095</name>
</gene>
<evidence type="ECO:0000313" key="2">
    <source>
        <dbReference type="Proteomes" id="UP001079672"/>
    </source>
</evidence>
<evidence type="ECO:0000313" key="1">
    <source>
        <dbReference type="EMBL" id="MCZ2687462.1"/>
    </source>
</evidence>
<dbReference type="AlphaFoldDB" id="A0A081TS43"/>
<organism evidence="1 2">
    <name type="scientific">Bacteroides fragilis</name>
    <dbReference type="NCBI Taxonomy" id="817"/>
    <lineage>
        <taxon>Bacteria</taxon>
        <taxon>Pseudomonadati</taxon>
        <taxon>Bacteroidota</taxon>
        <taxon>Bacteroidia</taxon>
        <taxon>Bacteroidales</taxon>
        <taxon>Bacteroidaceae</taxon>
        <taxon>Bacteroides</taxon>
    </lineage>
</organism>
<protein>
    <submittedName>
        <fullName evidence="1">Uncharacterized protein</fullName>
    </submittedName>
</protein>
<dbReference type="GeneID" id="99672361"/>
<sequence length="256" mass="30862">MDSEYNNIKQKIDQQAYSFKIYLKEFLLDQKTWELLNLIALQTDIYIFSGVIRNFLLGYLENRDLDIVVRNIDKLILPKKYWNHIQLEKNSFGGYKVKIGQLTVDAWDIKNTWGVQKLQLRDTPYSLINTAFFNFSAITYDYNREKFIYDKHFLQFYKNHAMDIVFDENPNIPLCILNTIYYSFKYDFPIKYCLCKWIVQHYRKNFDFQKVQIRHFKHVFISDNQIVKFINICSEVLPRMGEDKKNSVLIIKNHPV</sequence>
<dbReference type="EMBL" id="JAPTZU010000003">
    <property type="protein sequence ID" value="MCZ2687462.1"/>
    <property type="molecule type" value="Genomic_DNA"/>
</dbReference>